<comment type="caution">
    <text evidence="5">The sequence shown here is derived from an EMBL/GenBank/DDBJ whole genome shotgun (WGS) entry which is preliminary data.</text>
</comment>
<keyword evidence="2" id="KW-0285">Flavoprotein</keyword>
<accession>A0ABW2P3L0</accession>
<evidence type="ECO:0000256" key="2">
    <source>
        <dbReference type="ARBA" id="ARBA00022630"/>
    </source>
</evidence>
<dbReference type="SUPFAM" id="SSF51905">
    <property type="entry name" value="FAD/NAD(P)-binding domain"/>
    <property type="match status" value="1"/>
</dbReference>
<keyword evidence="3" id="KW-0274">FAD</keyword>
<evidence type="ECO:0000259" key="4">
    <source>
        <dbReference type="Pfam" id="PF01494"/>
    </source>
</evidence>
<feature type="domain" description="FAD-binding" evidence="4">
    <location>
        <begin position="6"/>
        <end position="350"/>
    </location>
</feature>
<dbReference type="PANTHER" id="PTHR43004">
    <property type="entry name" value="TRK SYSTEM POTASSIUM UPTAKE PROTEIN"/>
    <property type="match status" value="1"/>
</dbReference>
<dbReference type="Gene3D" id="3.40.30.120">
    <property type="match status" value="1"/>
</dbReference>
<evidence type="ECO:0000256" key="3">
    <source>
        <dbReference type="ARBA" id="ARBA00022827"/>
    </source>
</evidence>
<sequence>MGGMTAQVVIAGAGPTGLMLACELRLAGVDVLVLERDAERADAESRAGGMHARTLEVLDQRGMVEPFLRAGRPLPGGHFSALPLDFRNLPTRHPHLLVLLQRRIERLLEEHATRLGVRLWRGAEVTGLRQSGSGVEVEVEVLGGGPQGDRRHGDAGRRWIGAEYLVGCDGGRGAVRRLAGIGFAGTSATLTAMLGDVELDAPPEHPLFQERREHGTISVLSFEPGWHRVMTTEFDQVAGRDEPVTLEGLRRACLKIAGTDYGMRSPRWLSRFGDAARQAVEYRSGRVLLAGDAAHVHFPAGGQGLNLGVQDAVNLGWKLALVVHGHAPDSLLDSYHAERHPVGARVLENTRAQTALSRVDGHTTALRATLADLLSLDDVNARLSSMITALDVHYPMDGGRSVDGGHPLVGYRVPDVELAIGTGEVRVFELLHQARGVLLCLDGGAQEGPAAHLAGIASEWAGRVDLVRARPSADVWQAPVVGAVRPPVALLVRPDGHIAWATGARPDLDGARAALTTWFGPARR</sequence>
<dbReference type="PANTHER" id="PTHR43004:SF19">
    <property type="entry name" value="BINDING MONOOXYGENASE, PUTATIVE (JCVI)-RELATED"/>
    <property type="match status" value="1"/>
</dbReference>
<organism evidence="5 6">
    <name type="scientific">Sphaerisporangium rhizosphaerae</name>
    <dbReference type="NCBI Taxonomy" id="2269375"/>
    <lineage>
        <taxon>Bacteria</taxon>
        <taxon>Bacillati</taxon>
        <taxon>Actinomycetota</taxon>
        <taxon>Actinomycetes</taxon>
        <taxon>Streptosporangiales</taxon>
        <taxon>Streptosporangiaceae</taxon>
        <taxon>Sphaerisporangium</taxon>
    </lineage>
</organism>
<evidence type="ECO:0000256" key="1">
    <source>
        <dbReference type="ARBA" id="ARBA00001974"/>
    </source>
</evidence>
<dbReference type="Pfam" id="PF01494">
    <property type="entry name" value="FAD_binding_3"/>
    <property type="match status" value="1"/>
</dbReference>
<dbReference type="InterPro" id="IPR036188">
    <property type="entry name" value="FAD/NAD-bd_sf"/>
</dbReference>
<dbReference type="InterPro" id="IPR002938">
    <property type="entry name" value="FAD-bd"/>
</dbReference>
<dbReference type="EMBL" id="JBHTCG010000003">
    <property type="protein sequence ID" value="MFC7381766.1"/>
    <property type="molecule type" value="Genomic_DNA"/>
</dbReference>
<name>A0ABW2P3L0_9ACTN</name>
<dbReference type="RefSeq" id="WP_380824806.1">
    <property type="nucleotide sequence ID" value="NZ_JBHTCG010000003.1"/>
</dbReference>
<comment type="cofactor">
    <cofactor evidence="1">
        <name>FAD</name>
        <dbReference type="ChEBI" id="CHEBI:57692"/>
    </cofactor>
</comment>
<proteinExistence type="predicted"/>
<reference evidence="6" key="1">
    <citation type="journal article" date="2019" name="Int. J. Syst. Evol. Microbiol.">
        <title>The Global Catalogue of Microorganisms (GCM) 10K type strain sequencing project: providing services to taxonomists for standard genome sequencing and annotation.</title>
        <authorList>
            <consortium name="The Broad Institute Genomics Platform"/>
            <consortium name="The Broad Institute Genome Sequencing Center for Infectious Disease"/>
            <person name="Wu L."/>
            <person name="Ma J."/>
        </authorList>
    </citation>
    <scope>NUCLEOTIDE SEQUENCE [LARGE SCALE GENOMIC DNA]</scope>
    <source>
        <strain evidence="6">CECT 7649</strain>
    </source>
</reference>
<dbReference type="Gene3D" id="3.30.70.2450">
    <property type="match status" value="1"/>
</dbReference>
<dbReference type="Gene3D" id="3.50.50.60">
    <property type="entry name" value="FAD/NAD(P)-binding domain"/>
    <property type="match status" value="1"/>
</dbReference>
<keyword evidence="6" id="KW-1185">Reference proteome</keyword>
<dbReference type="Pfam" id="PF21274">
    <property type="entry name" value="Rng_hyd_C"/>
    <property type="match status" value="1"/>
</dbReference>
<gene>
    <name evidence="5" type="ORF">ACFQSB_06075</name>
</gene>
<evidence type="ECO:0000313" key="6">
    <source>
        <dbReference type="Proteomes" id="UP001596496"/>
    </source>
</evidence>
<evidence type="ECO:0000313" key="5">
    <source>
        <dbReference type="EMBL" id="MFC7381766.1"/>
    </source>
</evidence>
<dbReference type="InterPro" id="IPR050641">
    <property type="entry name" value="RIFMO-like"/>
</dbReference>
<protein>
    <submittedName>
        <fullName evidence="5">FAD-dependent oxidoreductase</fullName>
    </submittedName>
</protein>
<dbReference type="PRINTS" id="PR00420">
    <property type="entry name" value="RNGMNOXGNASE"/>
</dbReference>
<dbReference type="Proteomes" id="UP001596496">
    <property type="component" value="Unassembled WGS sequence"/>
</dbReference>